<dbReference type="SMART" id="SM01204">
    <property type="entry name" value="FIST_C"/>
    <property type="match status" value="1"/>
</dbReference>
<evidence type="ECO:0000259" key="2">
    <source>
        <dbReference type="SMART" id="SM01204"/>
    </source>
</evidence>
<accession>A0A369XKK5</accession>
<reference evidence="3 4" key="1">
    <citation type="submission" date="2018-05" db="EMBL/GenBank/DDBJ databases">
        <title>Integrated omic analyses show evidence that a Ca. Accumulibacter phosphatis strain performs denitrification under micro-aerobic conditions.</title>
        <authorList>
            <person name="Camejo P.Y."/>
            <person name="Katherine M.D."/>
            <person name="Daniel N.R."/>
        </authorList>
    </citation>
    <scope>NUCLEOTIDE SEQUENCE [LARGE SCALE GENOMIC DNA]</scope>
    <source>
        <strain evidence="3">UW-LDO-IC</strain>
    </source>
</reference>
<evidence type="ECO:0000313" key="3">
    <source>
        <dbReference type="EMBL" id="RDE49880.1"/>
    </source>
</evidence>
<dbReference type="SMART" id="SM00897">
    <property type="entry name" value="FIST"/>
    <property type="match status" value="1"/>
</dbReference>
<sequence>MLALRHRRSLCLAREDRPLRRAAAMSVASALVAGNDPRSALAEEALAQALARTGASHATGVLLFLTPDFARHAQQTVSAVARAAQCTEVAGGIAAGVFSEHGWVLDRPAAAVMVFAGDLSLDHCQGGVALDRADRQAVLSYAGGSFPYPWGDATKRRFGGSFAGSGGGSAPTAWQHSRLAPSCSVQLRGAQVDVGVSSGWSLLAEPQPIERSRAYDLLQLGGENGLDSLLAALPADLREQSPLPLGALSAVLFDEDRAGSAGGVASLGSALASGDAFAAGAWHSTAILSANAADRSVSLAEGTKPGQRLAWAIRRPQSAVDDMRRSVEQLAAAVAKPLAGLVFSCFGRGPYFHGGDDCELACLRQRFPGLPLLGVYGTGQIAAGAAGGNRSLHNAVVTALISHPPRRPHVQSQS</sequence>
<dbReference type="GO" id="GO:0032436">
    <property type="term" value="P:positive regulation of proteasomal ubiquitin-dependent protein catabolic process"/>
    <property type="evidence" value="ECO:0007669"/>
    <property type="project" value="TreeGrafter"/>
</dbReference>
<dbReference type="Proteomes" id="UP000253831">
    <property type="component" value="Unassembled WGS sequence"/>
</dbReference>
<evidence type="ECO:0000313" key="4">
    <source>
        <dbReference type="Proteomes" id="UP000253831"/>
    </source>
</evidence>
<dbReference type="InterPro" id="IPR019494">
    <property type="entry name" value="FIST_C"/>
</dbReference>
<dbReference type="GO" id="GO:0000209">
    <property type="term" value="P:protein polyubiquitination"/>
    <property type="evidence" value="ECO:0007669"/>
    <property type="project" value="TreeGrafter"/>
</dbReference>
<feature type="domain" description="FIST C-domain" evidence="2">
    <location>
        <begin position="225"/>
        <end position="384"/>
    </location>
</feature>
<evidence type="ECO:0000259" key="1">
    <source>
        <dbReference type="SMART" id="SM00897"/>
    </source>
</evidence>
<dbReference type="PANTHER" id="PTHR14939">
    <property type="entry name" value="F-BOX ONLY PROTEIN 22"/>
    <property type="match status" value="1"/>
</dbReference>
<proteinExistence type="predicted"/>
<dbReference type="PANTHER" id="PTHR14939:SF5">
    <property type="entry name" value="F-BOX ONLY PROTEIN 22"/>
    <property type="match status" value="1"/>
</dbReference>
<evidence type="ECO:0008006" key="5">
    <source>
        <dbReference type="Google" id="ProtNLM"/>
    </source>
</evidence>
<organism evidence="3 4">
    <name type="scientific">Candidatus Accumulibacter meliphilus</name>
    <dbReference type="NCBI Taxonomy" id="2211374"/>
    <lineage>
        <taxon>Bacteria</taxon>
        <taxon>Pseudomonadati</taxon>
        <taxon>Pseudomonadota</taxon>
        <taxon>Betaproteobacteria</taxon>
        <taxon>Candidatus Accumulibacter</taxon>
    </lineage>
</organism>
<dbReference type="EMBL" id="QPGA01000030">
    <property type="protein sequence ID" value="RDE49880.1"/>
    <property type="molecule type" value="Genomic_DNA"/>
</dbReference>
<comment type="caution">
    <text evidence="3">The sequence shown here is derived from an EMBL/GenBank/DDBJ whole genome shotgun (WGS) entry which is preliminary data.</text>
</comment>
<dbReference type="Pfam" id="PF10442">
    <property type="entry name" value="FIST_C"/>
    <property type="match status" value="1"/>
</dbReference>
<dbReference type="AlphaFoldDB" id="A0A369XKK5"/>
<gene>
    <name evidence="3" type="ORF">DVS81_14130</name>
</gene>
<feature type="domain" description="FIST" evidence="1">
    <location>
        <begin position="57"/>
        <end position="224"/>
    </location>
</feature>
<protein>
    <recommendedName>
        <fullName evidence="5">FIST C-domain domain-containing protein</fullName>
    </recommendedName>
</protein>
<dbReference type="InterPro" id="IPR013702">
    <property type="entry name" value="FIST_domain_N"/>
</dbReference>
<name>A0A369XKK5_9PROT</name>